<dbReference type="FunFam" id="3.40.50.1440:FF:000023">
    <property type="entry name" value="Cell division protein FtsZ"/>
    <property type="match status" value="1"/>
</dbReference>
<proteinExistence type="inferred from homology"/>
<dbReference type="InterPro" id="IPR045061">
    <property type="entry name" value="FtsZ/CetZ"/>
</dbReference>
<feature type="compositionally biased region" description="Basic and acidic residues" evidence="10">
    <location>
        <begin position="351"/>
        <end position="363"/>
    </location>
</feature>
<dbReference type="GO" id="GO:0003924">
    <property type="term" value="F:GTPase activity"/>
    <property type="evidence" value="ECO:0007669"/>
    <property type="project" value="UniProtKB-UniRule"/>
</dbReference>
<feature type="compositionally biased region" description="Polar residues" evidence="10">
    <location>
        <begin position="502"/>
        <end position="514"/>
    </location>
</feature>
<keyword evidence="3 8" id="KW-0132">Cell division</keyword>
<evidence type="ECO:0000313" key="13">
    <source>
        <dbReference type="EMBL" id="NBG65232.1"/>
    </source>
</evidence>
<feature type="binding site" evidence="8">
    <location>
        <position position="143"/>
    </location>
    <ligand>
        <name>GTP</name>
        <dbReference type="ChEBI" id="CHEBI:37565"/>
    </ligand>
</feature>
<feature type="region of interest" description="Disordered" evidence="10">
    <location>
        <begin position="453"/>
        <end position="514"/>
    </location>
</feature>
<dbReference type="SMART" id="SM00864">
    <property type="entry name" value="Tubulin"/>
    <property type="match status" value="1"/>
</dbReference>
<feature type="region of interest" description="Disordered" evidence="10">
    <location>
        <begin position="339"/>
        <end position="375"/>
    </location>
</feature>
<feature type="domain" description="Tubulin/FtsZ GTPase" evidence="11">
    <location>
        <begin position="12"/>
        <end position="204"/>
    </location>
</feature>
<keyword evidence="2 8" id="KW-0963">Cytoplasm</keyword>
<evidence type="ECO:0000256" key="9">
    <source>
        <dbReference type="NCBIfam" id="TIGR00065"/>
    </source>
</evidence>
<comment type="subcellular location">
    <subcellularLocation>
        <location evidence="8">Cytoplasm</location>
    </subcellularLocation>
    <text evidence="8">Assembles at midcell at the inner surface of the cytoplasmic membrane.</text>
</comment>
<dbReference type="GO" id="GO:0051258">
    <property type="term" value="P:protein polymerization"/>
    <property type="evidence" value="ECO:0007669"/>
    <property type="project" value="UniProtKB-UniRule"/>
</dbReference>
<evidence type="ECO:0000256" key="8">
    <source>
        <dbReference type="HAMAP-Rule" id="MF_00909"/>
    </source>
</evidence>
<sequence>MNFDLPKDQSSIIKVIGVGGGGSNAVNHMYNQGITGVDFIICNTDQQALDLSPIPNKIQLGATLTEGRGAGSNPEVGKNSAIENVDELKELFATNTQMVFITAGMGGGTGTGAAPIIAQTAREMGILTVGIVTIPFSFEGRRRKLQADEGLESLRNNVDTLLIICNDKLREMYGNLKMSEAFSKADDILTVAAKGIAEIITVAGYINVDFEDVKTVMKDGGTAIMGSASAEGTDRAITAVTKAMASPLLNDNEIKGAKYILLNITSGEDEISMDEIDSITEYIQEEAGNTADIIWGNGIDESLGNKVSVTIVATGFGSKNAIDVNFNAEPKKIVRNLTDEVPTNITQQVNGDDKKEEEPKKAPNEPYLKSSESQVSFEFEIKKPEPRQMPSPEPEMKKKPEPEIIRHTLDEEIDSANDDSSHEETMQRKTISDEEQMRRAHERILKLKSLNLKMKTPGGINDLENEPAYKRRNIRLDSTPHSSESNVSRYTLSEDDDKKTTLRQNNSFLHDNVD</sequence>
<dbReference type="SUPFAM" id="SSF55307">
    <property type="entry name" value="Tubulin C-terminal domain-like"/>
    <property type="match status" value="1"/>
</dbReference>
<dbReference type="PANTHER" id="PTHR30314:SF3">
    <property type="entry name" value="MITOCHONDRIAL DIVISION PROTEIN FSZA"/>
    <property type="match status" value="1"/>
</dbReference>
<dbReference type="Pfam" id="PF12327">
    <property type="entry name" value="FtsZ_C"/>
    <property type="match status" value="1"/>
</dbReference>
<keyword evidence="5 8" id="KW-0342">GTP-binding</keyword>
<comment type="similarity">
    <text evidence="1 8">Belongs to the FtsZ family.</text>
</comment>
<dbReference type="EMBL" id="WWNE01000004">
    <property type="protein sequence ID" value="NBG65232.1"/>
    <property type="molecule type" value="Genomic_DNA"/>
</dbReference>
<dbReference type="InterPro" id="IPR008280">
    <property type="entry name" value="Tub_FtsZ_C"/>
</dbReference>
<dbReference type="InterPro" id="IPR000158">
    <property type="entry name" value="Cell_div_FtsZ"/>
</dbReference>
<feature type="compositionally biased region" description="Polar residues" evidence="10">
    <location>
        <begin position="341"/>
        <end position="350"/>
    </location>
</feature>
<dbReference type="InterPro" id="IPR018316">
    <property type="entry name" value="Tubulin/FtsZ_2-layer-sand-dom"/>
</dbReference>
<keyword evidence="7 8" id="KW-0131">Cell cycle</keyword>
<evidence type="ECO:0000256" key="6">
    <source>
        <dbReference type="ARBA" id="ARBA00023210"/>
    </source>
</evidence>
<dbReference type="CDD" id="cd02201">
    <property type="entry name" value="FtsZ_type1"/>
    <property type="match status" value="1"/>
</dbReference>
<evidence type="ECO:0000259" key="11">
    <source>
        <dbReference type="SMART" id="SM00864"/>
    </source>
</evidence>
<dbReference type="AlphaFoldDB" id="A0A6N9NHB1"/>
<evidence type="ECO:0000256" key="1">
    <source>
        <dbReference type="ARBA" id="ARBA00009690"/>
    </source>
</evidence>
<protein>
    <recommendedName>
        <fullName evidence="8 9">Cell division protein FtsZ</fullName>
    </recommendedName>
</protein>
<dbReference type="GO" id="GO:0005737">
    <property type="term" value="C:cytoplasm"/>
    <property type="evidence" value="ECO:0007669"/>
    <property type="project" value="UniProtKB-SubCell"/>
</dbReference>
<feature type="binding site" evidence="8">
    <location>
        <begin position="20"/>
        <end position="24"/>
    </location>
    <ligand>
        <name>GTP</name>
        <dbReference type="ChEBI" id="CHEBI:37565"/>
    </ligand>
</feature>
<feature type="domain" description="Tubulin/FtsZ 2-layer sandwich" evidence="12">
    <location>
        <begin position="206"/>
        <end position="325"/>
    </location>
</feature>
<evidence type="ECO:0000256" key="5">
    <source>
        <dbReference type="ARBA" id="ARBA00023134"/>
    </source>
</evidence>
<keyword evidence="4 8" id="KW-0547">Nucleotide-binding</keyword>
<dbReference type="InterPro" id="IPR037103">
    <property type="entry name" value="Tubulin/FtsZ-like_C"/>
</dbReference>
<dbReference type="GO" id="GO:0032153">
    <property type="term" value="C:cell division site"/>
    <property type="evidence" value="ECO:0007669"/>
    <property type="project" value="UniProtKB-UniRule"/>
</dbReference>
<dbReference type="InterPro" id="IPR003008">
    <property type="entry name" value="Tubulin_FtsZ_GTPase"/>
</dbReference>
<dbReference type="Proteomes" id="UP000470771">
    <property type="component" value="Unassembled WGS sequence"/>
</dbReference>
<evidence type="ECO:0000256" key="2">
    <source>
        <dbReference type="ARBA" id="ARBA00022490"/>
    </source>
</evidence>
<keyword evidence="6 8" id="KW-0717">Septation</keyword>
<evidence type="ECO:0000259" key="12">
    <source>
        <dbReference type="SMART" id="SM00865"/>
    </source>
</evidence>
<feature type="region of interest" description="Disordered" evidence="10">
    <location>
        <begin position="413"/>
        <end position="440"/>
    </location>
</feature>
<dbReference type="InterPro" id="IPR036525">
    <property type="entry name" value="Tubulin/FtsZ_GTPase_sf"/>
</dbReference>
<comment type="caution">
    <text evidence="13">The sequence shown here is derived from an EMBL/GenBank/DDBJ whole genome shotgun (WGS) entry which is preliminary data.</text>
</comment>
<dbReference type="Gene3D" id="3.40.50.1440">
    <property type="entry name" value="Tubulin/FtsZ, GTPase domain"/>
    <property type="match status" value="1"/>
</dbReference>
<accession>A0A6N9NHB1</accession>
<dbReference type="RefSeq" id="WP_160632171.1">
    <property type="nucleotide sequence ID" value="NZ_WWNE01000004.1"/>
</dbReference>
<keyword evidence="14" id="KW-1185">Reference proteome</keyword>
<dbReference type="PANTHER" id="PTHR30314">
    <property type="entry name" value="CELL DIVISION PROTEIN FTSZ-RELATED"/>
    <property type="match status" value="1"/>
</dbReference>
<evidence type="ECO:0000313" key="14">
    <source>
        <dbReference type="Proteomes" id="UP000470771"/>
    </source>
</evidence>
<dbReference type="NCBIfam" id="TIGR00065">
    <property type="entry name" value="ftsZ"/>
    <property type="match status" value="1"/>
</dbReference>
<evidence type="ECO:0000256" key="4">
    <source>
        <dbReference type="ARBA" id="ARBA00022741"/>
    </source>
</evidence>
<dbReference type="PROSITE" id="PS01134">
    <property type="entry name" value="FTSZ_1"/>
    <property type="match status" value="1"/>
</dbReference>
<comment type="function">
    <text evidence="8">Essential cell division protein that forms a contractile ring structure (Z ring) at the future cell division site. The regulation of the ring assembly controls the timing and the location of cell division. One of the functions of the FtsZ ring is to recruit other cell division proteins to the septum to produce a new cell wall between the dividing cells. Binds GTP and shows GTPase activity.</text>
</comment>
<evidence type="ECO:0000256" key="10">
    <source>
        <dbReference type="SAM" id="MobiDB-lite"/>
    </source>
</evidence>
<reference evidence="13 14" key="1">
    <citation type="submission" date="2019-12" db="EMBL/GenBank/DDBJ databases">
        <authorList>
            <person name="Zhao J."/>
        </authorList>
    </citation>
    <scope>NUCLEOTIDE SEQUENCE [LARGE SCALE GENOMIC DNA]</scope>
    <source>
        <strain evidence="13 14">S-15</strain>
    </source>
</reference>
<feature type="compositionally biased region" description="Basic and acidic residues" evidence="10">
    <location>
        <begin position="419"/>
        <end position="440"/>
    </location>
</feature>
<dbReference type="GO" id="GO:0005525">
    <property type="term" value="F:GTP binding"/>
    <property type="evidence" value="ECO:0007669"/>
    <property type="project" value="UniProtKB-UniRule"/>
</dbReference>
<feature type="region of interest" description="Disordered" evidence="10">
    <location>
        <begin position="383"/>
        <end position="402"/>
    </location>
</feature>
<dbReference type="InterPro" id="IPR024757">
    <property type="entry name" value="FtsZ_C"/>
</dbReference>
<dbReference type="GO" id="GO:0043093">
    <property type="term" value="P:FtsZ-dependent cytokinesis"/>
    <property type="evidence" value="ECO:0007669"/>
    <property type="project" value="UniProtKB-UniRule"/>
</dbReference>
<feature type="binding site" evidence="8">
    <location>
        <begin position="108"/>
        <end position="110"/>
    </location>
    <ligand>
        <name>GTP</name>
        <dbReference type="ChEBI" id="CHEBI:37565"/>
    </ligand>
</feature>
<dbReference type="SUPFAM" id="SSF52490">
    <property type="entry name" value="Tubulin nucleotide-binding domain-like"/>
    <property type="match status" value="1"/>
</dbReference>
<feature type="binding site" evidence="8">
    <location>
        <position position="186"/>
    </location>
    <ligand>
        <name>GTP</name>
        <dbReference type="ChEBI" id="CHEBI:37565"/>
    </ligand>
</feature>
<comment type="subunit">
    <text evidence="8">Homodimer. Polymerizes to form a dynamic ring structure in a strictly GTP-dependent manner. Interacts directly with several other division proteins.</text>
</comment>
<gene>
    <name evidence="8 13" type="primary">ftsZ</name>
    <name evidence="13" type="ORF">GQN54_03840</name>
</gene>
<evidence type="ECO:0000256" key="7">
    <source>
        <dbReference type="ARBA" id="ARBA00023306"/>
    </source>
</evidence>
<feature type="compositionally biased region" description="Polar residues" evidence="10">
    <location>
        <begin position="479"/>
        <end position="491"/>
    </location>
</feature>
<evidence type="ECO:0000256" key="3">
    <source>
        <dbReference type="ARBA" id="ARBA00022618"/>
    </source>
</evidence>
<name>A0A6N9NHB1_9FLAO</name>
<dbReference type="HAMAP" id="MF_00909">
    <property type="entry name" value="FtsZ"/>
    <property type="match status" value="1"/>
</dbReference>
<dbReference type="Pfam" id="PF00091">
    <property type="entry name" value="Tubulin"/>
    <property type="match status" value="1"/>
</dbReference>
<organism evidence="13 14">
    <name type="scientific">Acidiluteibacter ferrifornacis</name>
    <dbReference type="NCBI Taxonomy" id="2692424"/>
    <lineage>
        <taxon>Bacteria</taxon>
        <taxon>Pseudomonadati</taxon>
        <taxon>Bacteroidota</taxon>
        <taxon>Flavobacteriia</taxon>
        <taxon>Flavobacteriales</taxon>
        <taxon>Cryomorphaceae</taxon>
        <taxon>Acidiluteibacter</taxon>
    </lineage>
</organism>
<dbReference type="GO" id="GO:0000917">
    <property type="term" value="P:division septum assembly"/>
    <property type="evidence" value="ECO:0007669"/>
    <property type="project" value="UniProtKB-KW"/>
</dbReference>
<dbReference type="SMART" id="SM00865">
    <property type="entry name" value="Tubulin_C"/>
    <property type="match status" value="1"/>
</dbReference>
<dbReference type="InterPro" id="IPR020805">
    <property type="entry name" value="Cell_div_FtsZ_CS"/>
</dbReference>
<dbReference type="Gene3D" id="3.30.1330.20">
    <property type="entry name" value="Tubulin/FtsZ, C-terminal domain"/>
    <property type="match status" value="1"/>
</dbReference>
<dbReference type="PRINTS" id="PR00423">
    <property type="entry name" value="CELLDVISFTSZ"/>
</dbReference>
<feature type="binding site" evidence="8">
    <location>
        <position position="139"/>
    </location>
    <ligand>
        <name>GTP</name>
        <dbReference type="ChEBI" id="CHEBI:37565"/>
    </ligand>
</feature>